<dbReference type="Proteomes" id="UP000789901">
    <property type="component" value="Unassembled WGS sequence"/>
</dbReference>
<name>A0ABN7XEV2_GIGMA</name>
<feature type="non-terminal residue" evidence="1">
    <location>
        <position position="41"/>
    </location>
</feature>
<protein>
    <submittedName>
        <fullName evidence="1">9365_t:CDS:1</fullName>
    </submittedName>
</protein>
<reference evidence="1 2" key="1">
    <citation type="submission" date="2021-06" db="EMBL/GenBank/DDBJ databases">
        <authorList>
            <person name="Kallberg Y."/>
            <person name="Tangrot J."/>
            <person name="Rosling A."/>
        </authorList>
    </citation>
    <scope>NUCLEOTIDE SEQUENCE [LARGE SCALE GENOMIC DNA]</scope>
    <source>
        <strain evidence="1 2">120-4 pot B 10/14</strain>
    </source>
</reference>
<organism evidence="1 2">
    <name type="scientific">Gigaspora margarita</name>
    <dbReference type="NCBI Taxonomy" id="4874"/>
    <lineage>
        <taxon>Eukaryota</taxon>
        <taxon>Fungi</taxon>
        <taxon>Fungi incertae sedis</taxon>
        <taxon>Mucoromycota</taxon>
        <taxon>Glomeromycotina</taxon>
        <taxon>Glomeromycetes</taxon>
        <taxon>Diversisporales</taxon>
        <taxon>Gigasporaceae</taxon>
        <taxon>Gigaspora</taxon>
    </lineage>
</organism>
<accession>A0ABN7XEV2</accession>
<sequence length="41" mass="4628">GDSLSHKKQDQFQINTSFATEVESESHLTTCTEIPFQSDIQ</sequence>
<dbReference type="EMBL" id="CAJVQB010128898">
    <property type="protein sequence ID" value="CAG8853757.1"/>
    <property type="molecule type" value="Genomic_DNA"/>
</dbReference>
<evidence type="ECO:0000313" key="1">
    <source>
        <dbReference type="EMBL" id="CAG8853757.1"/>
    </source>
</evidence>
<feature type="non-terminal residue" evidence="1">
    <location>
        <position position="1"/>
    </location>
</feature>
<gene>
    <name evidence="1" type="ORF">GMARGA_LOCUS42578</name>
</gene>
<comment type="caution">
    <text evidence="1">The sequence shown here is derived from an EMBL/GenBank/DDBJ whole genome shotgun (WGS) entry which is preliminary data.</text>
</comment>
<proteinExistence type="predicted"/>
<keyword evidence="2" id="KW-1185">Reference proteome</keyword>
<evidence type="ECO:0000313" key="2">
    <source>
        <dbReference type="Proteomes" id="UP000789901"/>
    </source>
</evidence>